<dbReference type="Proteomes" id="UP000596063">
    <property type="component" value="Chromosome"/>
</dbReference>
<dbReference type="EMBL" id="CP066167">
    <property type="protein sequence ID" value="QQD17988.1"/>
    <property type="molecule type" value="Genomic_DNA"/>
</dbReference>
<dbReference type="KEGG" id="snan:I6N98_16850"/>
<dbReference type="InterPro" id="IPR029069">
    <property type="entry name" value="HotDog_dom_sf"/>
</dbReference>
<gene>
    <name evidence="1" type="ORF">I6N98_16850</name>
</gene>
<protein>
    <recommendedName>
        <fullName evidence="3">Acyl-CoA thioester hydrolase</fullName>
    </recommendedName>
</protein>
<dbReference type="AlphaFoldDB" id="A0A7T4UPS1"/>
<reference evidence="1 2" key="1">
    <citation type="submission" date="2020-12" db="EMBL/GenBank/DDBJ databases">
        <authorList>
            <person name="Shan Y."/>
        </authorList>
    </citation>
    <scope>NUCLEOTIDE SEQUENCE [LARGE SCALE GENOMIC DNA]</scope>
    <source>
        <strain evidence="2">csc3.9</strain>
    </source>
</reference>
<proteinExistence type="predicted"/>
<sequence>MARDISSQRLELDNYPLQKLMETRYSDMDSYAHLNNGSIGRLYENCRALMHIEIYQKTDLFVPNATERTLLVECRLRYLHEGHFPGAVTVGTGIGGIGRSSYRVHQALFQDGRCIGLCDAVMVRVLGDTPSAIEGELRDRFSALLVKAPE</sequence>
<dbReference type="RefSeq" id="WP_198569486.1">
    <property type="nucleotide sequence ID" value="NZ_CP066167.1"/>
</dbReference>
<dbReference type="Pfam" id="PF13279">
    <property type="entry name" value="4HBT_2"/>
    <property type="match status" value="1"/>
</dbReference>
<name>A0A7T4UPS1_9GAMM</name>
<evidence type="ECO:0000313" key="2">
    <source>
        <dbReference type="Proteomes" id="UP000596063"/>
    </source>
</evidence>
<dbReference type="SUPFAM" id="SSF54637">
    <property type="entry name" value="Thioesterase/thiol ester dehydrase-isomerase"/>
    <property type="match status" value="1"/>
</dbReference>
<accession>A0A7T4UPS1</accession>
<dbReference type="Gene3D" id="3.10.129.10">
    <property type="entry name" value="Hotdog Thioesterase"/>
    <property type="match status" value="1"/>
</dbReference>
<keyword evidence="2" id="KW-1185">Reference proteome</keyword>
<organism evidence="1 2">
    <name type="scientific">Spongiibacter nanhainus</name>
    <dbReference type="NCBI Taxonomy" id="2794344"/>
    <lineage>
        <taxon>Bacteria</taxon>
        <taxon>Pseudomonadati</taxon>
        <taxon>Pseudomonadota</taxon>
        <taxon>Gammaproteobacteria</taxon>
        <taxon>Cellvibrionales</taxon>
        <taxon>Spongiibacteraceae</taxon>
        <taxon>Spongiibacter</taxon>
    </lineage>
</organism>
<evidence type="ECO:0008006" key="3">
    <source>
        <dbReference type="Google" id="ProtNLM"/>
    </source>
</evidence>
<evidence type="ECO:0000313" key="1">
    <source>
        <dbReference type="EMBL" id="QQD17988.1"/>
    </source>
</evidence>